<dbReference type="GO" id="GO:0000166">
    <property type="term" value="F:nucleotide binding"/>
    <property type="evidence" value="ECO:0007669"/>
    <property type="project" value="UniProtKB-KW"/>
</dbReference>
<keyword evidence="14" id="KW-1185">Reference proteome</keyword>
<dbReference type="InterPro" id="IPR032828">
    <property type="entry name" value="PolyA_RNA-bd"/>
</dbReference>
<dbReference type="KEGG" id="pyg:AWM70_09695"/>
<dbReference type="Pfam" id="PF01743">
    <property type="entry name" value="PolyA_pol"/>
    <property type="match status" value="1"/>
</dbReference>
<comment type="similarity">
    <text evidence="9">Belongs to the tRNA nucleotidyltransferase/poly(A) polymerase family.</text>
</comment>
<evidence type="ECO:0000259" key="12">
    <source>
        <dbReference type="Pfam" id="PF13735"/>
    </source>
</evidence>
<accession>A0A1B1N079</accession>
<evidence type="ECO:0000256" key="3">
    <source>
        <dbReference type="ARBA" id="ARBA00022694"/>
    </source>
</evidence>
<evidence type="ECO:0000259" key="11">
    <source>
        <dbReference type="Pfam" id="PF12627"/>
    </source>
</evidence>
<dbReference type="CDD" id="cd05398">
    <property type="entry name" value="NT_ClassII-CCAase"/>
    <property type="match status" value="1"/>
</dbReference>
<dbReference type="SUPFAM" id="SSF81891">
    <property type="entry name" value="Poly A polymerase C-terminal region-like"/>
    <property type="match status" value="1"/>
</dbReference>
<dbReference type="NCBIfam" id="NF009814">
    <property type="entry name" value="PRK13299.1"/>
    <property type="match status" value="1"/>
</dbReference>
<evidence type="ECO:0000313" key="14">
    <source>
        <dbReference type="Proteomes" id="UP000092573"/>
    </source>
</evidence>
<evidence type="ECO:0000256" key="2">
    <source>
        <dbReference type="ARBA" id="ARBA00022679"/>
    </source>
</evidence>
<dbReference type="Pfam" id="PF13735">
    <property type="entry name" value="tRNA_NucTran2_2"/>
    <property type="match status" value="1"/>
</dbReference>
<dbReference type="STRING" id="1462996.AWM70_09695"/>
<dbReference type="GO" id="GO:0008033">
    <property type="term" value="P:tRNA processing"/>
    <property type="evidence" value="ECO:0007669"/>
    <property type="project" value="UniProtKB-KW"/>
</dbReference>
<gene>
    <name evidence="13" type="ORF">AWM70_09695</name>
</gene>
<dbReference type="PANTHER" id="PTHR46173">
    <property type="entry name" value="CCA TRNA NUCLEOTIDYLTRANSFERASE 1, MITOCHONDRIAL"/>
    <property type="match status" value="1"/>
</dbReference>
<dbReference type="GO" id="GO:0000049">
    <property type="term" value="F:tRNA binding"/>
    <property type="evidence" value="ECO:0007669"/>
    <property type="project" value="TreeGrafter"/>
</dbReference>
<keyword evidence="4" id="KW-0548">Nucleotidyltransferase</keyword>
<keyword evidence="3" id="KW-0819">tRNA processing</keyword>
<evidence type="ECO:0000256" key="7">
    <source>
        <dbReference type="ARBA" id="ARBA00022842"/>
    </source>
</evidence>
<feature type="domain" description="CCA-adding enzyme C-terminal" evidence="12">
    <location>
        <begin position="383"/>
        <end position="449"/>
    </location>
</feature>
<dbReference type="Pfam" id="PF12627">
    <property type="entry name" value="PolyA_pol_RNAbd"/>
    <property type="match status" value="1"/>
</dbReference>
<comment type="cofactor">
    <cofactor evidence="1">
        <name>Mg(2+)</name>
        <dbReference type="ChEBI" id="CHEBI:18420"/>
    </cofactor>
</comment>
<evidence type="ECO:0000256" key="9">
    <source>
        <dbReference type="RuleBase" id="RU003953"/>
    </source>
</evidence>
<dbReference type="InterPro" id="IPR032810">
    <property type="entry name" value="CCA-adding_enz_C"/>
</dbReference>
<evidence type="ECO:0000256" key="8">
    <source>
        <dbReference type="ARBA" id="ARBA00022884"/>
    </source>
</evidence>
<feature type="domain" description="Poly A polymerase head" evidence="10">
    <location>
        <begin position="29"/>
        <end position="148"/>
    </location>
</feature>
<evidence type="ECO:0000313" key="13">
    <source>
        <dbReference type="EMBL" id="ANS74833.1"/>
    </source>
</evidence>
<evidence type="ECO:0008006" key="15">
    <source>
        <dbReference type="Google" id="ProtNLM"/>
    </source>
</evidence>
<evidence type="ECO:0000256" key="6">
    <source>
        <dbReference type="ARBA" id="ARBA00022741"/>
    </source>
</evidence>
<evidence type="ECO:0000256" key="4">
    <source>
        <dbReference type="ARBA" id="ARBA00022695"/>
    </source>
</evidence>
<dbReference type="Gene3D" id="1.10.3090.10">
    <property type="entry name" value="cca-adding enzyme, domain 2"/>
    <property type="match status" value="1"/>
</dbReference>
<keyword evidence="7" id="KW-0460">Magnesium</keyword>
<dbReference type="RefSeq" id="WP_068695882.1">
    <property type="nucleotide sequence ID" value="NZ_CP014167.1"/>
</dbReference>
<dbReference type="PANTHER" id="PTHR46173:SF1">
    <property type="entry name" value="CCA TRNA NUCLEOTIDYLTRANSFERASE 1, MITOCHONDRIAL"/>
    <property type="match status" value="1"/>
</dbReference>
<dbReference type="SUPFAM" id="SSF81301">
    <property type="entry name" value="Nucleotidyltransferase"/>
    <property type="match status" value="1"/>
</dbReference>
<proteinExistence type="inferred from homology"/>
<evidence type="ECO:0000259" key="10">
    <source>
        <dbReference type="Pfam" id="PF01743"/>
    </source>
</evidence>
<keyword evidence="6" id="KW-0547">Nucleotide-binding</keyword>
<keyword evidence="5" id="KW-0479">Metal-binding</keyword>
<dbReference type="Gene3D" id="1.10.246.80">
    <property type="match status" value="1"/>
</dbReference>
<dbReference type="OrthoDB" id="9805698at2"/>
<dbReference type="InterPro" id="IPR002646">
    <property type="entry name" value="PolA_pol_head_dom"/>
</dbReference>
<reference evidence="13 14" key="1">
    <citation type="submission" date="2016-01" db="EMBL/GenBank/DDBJ databases">
        <title>Complete Genome Sequence of Paenibacillus yonginensis DCY84, a novel Plant Growth-Promoting Bacteria with Elicitation of Induced Systemic Resistance.</title>
        <authorList>
            <person name="Kim Y.J."/>
            <person name="Yang D.C."/>
            <person name="Sukweenadhi J."/>
        </authorList>
    </citation>
    <scope>NUCLEOTIDE SEQUENCE [LARGE SCALE GENOMIC DNA]</scope>
    <source>
        <strain evidence="13 14">DCY84</strain>
    </source>
</reference>
<protein>
    <recommendedName>
        <fullName evidence="15">CCA tRNA nucleotidyltransferase</fullName>
    </recommendedName>
</protein>
<sequence>MLWLQAEPGMASAGDEVLRRLETAGYQAFYVGGCVRDELMGRPVHDMDIATSAEPAQVMELFERTVPTGLAHGTVTVLLAEWSFEVTTFRKETGYKDHRRPEEVEFVDAVDEDLKRRDFTMNAIARSLDGQLFDPYGGRGDIERGWIRCVGKPEERFEEDALRMLRAVRFASVFGFKPLTSLWRGLLQCRDGMAYIAVERIRAELERIVLGPRPVRGLELLRRSGLLLPAKAPLPPAASRPGADGLDGLAELAGLTALPADEPALRWSWLLQVLRVAAEEAEPLLRSWTFPGVLTRQVTALLYIEEAVGELLEAGTEPAGDAKVPAGRGLDGGVLEQWRRYWVYLQLTFGKDAAALWLRREAGRLSAGPEAESEGAEKTKRAVFLAEAAKWHQTVPVHKVTDLALTAGEVMSGSGRRGGPWLGELMKELLEQVAAGDLENDKAVLLQAVKERLNDGQESN</sequence>
<dbReference type="GO" id="GO:0046872">
    <property type="term" value="F:metal ion binding"/>
    <property type="evidence" value="ECO:0007669"/>
    <property type="project" value="UniProtKB-KW"/>
</dbReference>
<keyword evidence="2 9" id="KW-0808">Transferase</keyword>
<dbReference type="AlphaFoldDB" id="A0A1B1N079"/>
<keyword evidence="8 9" id="KW-0694">RNA-binding</keyword>
<dbReference type="Gene3D" id="3.30.460.10">
    <property type="entry name" value="Beta Polymerase, domain 2"/>
    <property type="match status" value="1"/>
</dbReference>
<dbReference type="InterPro" id="IPR050264">
    <property type="entry name" value="Bact_CCA-adding_enz_type3_sf"/>
</dbReference>
<feature type="domain" description="tRNA nucleotidyltransferase/poly(A) polymerase RNA and SrmB- binding" evidence="11">
    <location>
        <begin position="185"/>
        <end position="227"/>
    </location>
</feature>
<dbReference type="Proteomes" id="UP000092573">
    <property type="component" value="Chromosome"/>
</dbReference>
<evidence type="ECO:0000256" key="1">
    <source>
        <dbReference type="ARBA" id="ARBA00001946"/>
    </source>
</evidence>
<name>A0A1B1N079_9BACL</name>
<dbReference type="InterPro" id="IPR043519">
    <property type="entry name" value="NT_sf"/>
</dbReference>
<dbReference type="EMBL" id="CP014167">
    <property type="protein sequence ID" value="ANS74833.1"/>
    <property type="molecule type" value="Genomic_DNA"/>
</dbReference>
<evidence type="ECO:0000256" key="5">
    <source>
        <dbReference type="ARBA" id="ARBA00022723"/>
    </source>
</evidence>
<dbReference type="GO" id="GO:0016779">
    <property type="term" value="F:nucleotidyltransferase activity"/>
    <property type="evidence" value="ECO:0007669"/>
    <property type="project" value="UniProtKB-KW"/>
</dbReference>
<organism evidence="13 14">
    <name type="scientific">Paenibacillus yonginensis</name>
    <dbReference type="NCBI Taxonomy" id="1462996"/>
    <lineage>
        <taxon>Bacteria</taxon>
        <taxon>Bacillati</taxon>
        <taxon>Bacillota</taxon>
        <taxon>Bacilli</taxon>
        <taxon>Bacillales</taxon>
        <taxon>Paenibacillaceae</taxon>
        <taxon>Paenibacillus</taxon>
    </lineage>
</organism>